<gene>
    <name evidence="1" type="ORF">NEOLEDRAFT_1130555</name>
</gene>
<dbReference type="EMBL" id="KV425561">
    <property type="protein sequence ID" value="KZT27565.1"/>
    <property type="molecule type" value="Genomic_DNA"/>
</dbReference>
<sequence length="171" mass="19045">MPLPWLQKYCEPGALPTFDLITSDLAGLFPATPLRSSSRQRKVRRLSSFRYQRTLRKYLLGVRSLCTRVMSRHSSRPGSSAGLTRLSPLHLYTHLAGLLLPKPFRSRWTSCTSSCPLQPPTTAEFEYTAPGNDDNLANRRSGSPPCSMTGYFLLCVNGSTCFLMLKAAKQS</sequence>
<organism evidence="1 2">
    <name type="scientific">Neolentinus lepideus HHB14362 ss-1</name>
    <dbReference type="NCBI Taxonomy" id="1314782"/>
    <lineage>
        <taxon>Eukaryota</taxon>
        <taxon>Fungi</taxon>
        <taxon>Dikarya</taxon>
        <taxon>Basidiomycota</taxon>
        <taxon>Agaricomycotina</taxon>
        <taxon>Agaricomycetes</taxon>
        <taxon>Gloeophyllales</taxon>
        <taxon>Gloeophyllaceae</taxon>
        <taxon>Neolentinus</taxon>
    </lineage>
</organism>
<evidence type="ECO:0000313" key="2">
    <source>
        <dbReference type="Proteomes" id="UP000076761"/>
    </source>
</evidence>
<dbReference type="Proteomes" id="UP000076761">
    <property type="component" value="Unassembled WGS sequence"/>
</dbReference>
<protein>
    <submittedName>
        <fullName evidence="1">Uncharacterized protein</fullName>
    </submittedName>
</protein>
<reference evidence="1 2" key="1">
    <citation type="journal article" date="2016" name="Mol. Biol. Evol.">
        <title>Comparative Genomics of Early-Diverging Mushroom-Forming Fungi Provides Insights into the Origins of Lignocellulose Decay Capabilities.</title>
        <authorList>
            <person name="Nagy L.G."/>
            <person name="Riley R."/>
            <person name="Tritt A."/>
            <person name="Adam C."/>
            <person name="Daum C."/>
            <person name="Floudas D."/>
            <person name="Sun H."/>
            <person name="Yadav J.S."/>
            <person name="Pangilinan J."/>
            <person name="Larsson K.H."/>
            <person name="Matsuura K."/>
            <person name="Barry K."/>
            <person name="Labutti K."/>
            <person name="Kuo R."/>
            <person name="Ohm R.A."/>
            <person name="Bhattacharya S.S."/>
            <person name="Shirouzu T."/>
            <person name="Yoshinaga Y."/>
            <person name="Martin F.M."/>
            <person name="Grigoriev I.V."/>
            <person name="Hibbett D.S."/>
        </authorList>
    </citation>
    <scope>NUCLEOTIDE SEQUENCE [LARGE SCALE GENOMIC DNA]</scope>
    <source>
        <strain evidence="1 2">HHB14362 ss-1</strain>
    </source>
</reference>
<dbReference type="InParanoid" id="A0A165U2X9"/>
<dbReference type="AlphaFoldDB" id="A0A165U2X9"/>
<keyword evidence="2" id="KW-1185">Reference proteome</keyword>
<name>A0A165U2X9_9AGAM</name>
<proteinExistence type="predicted"/>
<evidence type="ECO:0000313" key="1">
    <source>
        <dbReference type="EMBL" id="KZT27565.1"/>
    </source>
</evidence>
<accession>A0A165U2X9</accession>